<dbReference type="SUPFAM" id="SSF52309">
    <property type="entry name" value="N-(deoxy)ribosyltransferase-like"/>
    <property type="match status" value="1"/>
</dbReference>
<proteinExistence type="predicted"/>
<dbReference type="Proteomes" id="UP001200513">
    <property type="component" value="Chromosome"/>
</dbReference>
<dbReference type="EMBL" id="CP084167">
    <property type="protein sequence ID" value="UJG43598.1"/>
    <property type="molecule type" value="Genomic_DNA"/>
</dbReference>
<sequence>MYQLNSLSYSSIIEKRKKIYASGKRDIAFIIRSYASEDQDTYTLQSIKSFCDEYRIAWLEPKDERIGDTRLEQILNFSFLCDFGIIILPPKPNENVSFEIGLMTALGKKIFILKNSRKVKRKLPFDYGDFVYISYNTKPNLWEFLVKEYDLYLAKYSKQKAIKEIINKAFSPLKKTKTNQLENALVSLKVTPGDNNDKNYELFLELWEKNPSKVLRKLEQPFLLELARHNGISNLNTNPTRLIKQINDVVFSRIAEKKSKQFFYPHTLKIIKYIIQNFEESLKYVKK</sequence>
<organism evidence="1">
    <name type="scientific">Candidatus Heimdallarchaeum endolithica</name>
    <dbReference type="NCBI Taxonomy" id="2876572"/>
    <lineage>
        <taxon>Archaea</taxon>
        <taxon>Promethearchaeati</taxon>
        <taxon>Candidatus Heimdallarchaeota</taxon>
        <taxon>Candidatus Heimdallarchaeia (ex Rinke et al. 2021) (nom. nud.)</taxon>
        <taxon>Candidatus Heimdallarchaeales</taxon>
        <taxon>Candidatus Heimdallarchaeaceae</taxon>
        <taxon>Candidatus Heimdallarchaeum</taxon>
    </lineage>
</organism>
<accession>A0A9Y1BR14</accession>
<name>A0A9Y1BR14_9ARCH</name>
<protein>
    <submittedName>
        <fullName evidence="1">Nucleotide-binding protein</fullName>
    </submittedName>
</protein>
<reference evidence="1" key="1">
    <citation type="journal article" date="2022" name="Nat. Microbiol.">
        <title>Unique mobile elements and scalable gene flow at the prokaryote-eukaryote boundary revealed by circularized Asgard archaea genomes.</title>
        <authorList>
            <person name="Wu F."/>
            <person name="Speth D.R."/>
            <person name="Philosof A."/>
            <person name="Cremiere A."/>
            <person name="Narayanan A."/>
            <person name="Barco R.A."/>
            <person name="Connon S.A."/>
            <person name="Amend J.P."/>
            <person name="Antoshechkin I.A."/>
            <person name="Orphan V.J."/>
        </authorList>
    </citation>
    <scope>NUCLEOTIDE SEQUENCE</scope>
    <source>
        <strain evidence="1">PR6</strain>
    </source>
</reference>
<dbReference type="AlphaFoldDB" id="A0A9Y1BR14"/>
<evidence type="ECO:0000313" key="1">
    <source>
        <dbReference type="EMBL" id="UJG43598.1"/>
    </source>
</evidence>
<gene>
    <name evidence="1" type="ORF">K9W46_00100</name>
</gene>